<gene>
    <name evidence="2" type="ORF">Atai01_66680</name>
</gene>
<dbReference type="InterPro" id="IPR012312">
    <property type="entry name" value="Hemerythrin-like"/>
</dbReference>
<dbReference type="EMBL" id="BSTI01000020">
    <property type="protein sequence ID" value="GLY70049.1"/>
    <property type="molecule type" value="Genomic_DNA"/>
</dbReference>
<reference evidence="2" key="1">
    <citation type="submission" date="2023-03" db="EMBL/GenBank/DDBJ databases">
        <title>Amycolatopsis taiwanensis NBRC 103393.</title>
        <authorList>
            <person name="Ichikawa N."/>
            <person name="Sato H."/>
            <person name="Tonouchi N."/>
        </authorList>
    </citation>
    <scope>NUCLEOTIDE SEQUENCE</scope>
    <source>
        <strain evidence="2">NBRC 103393</strain>
    </source>
</reference>
<proteinExistence type="predicted"/>
<evidence type="ECO:0000313" key="3">
    <source>
        <dbReference type="Proteomes" id="UP001165136"/>
    </source>
</evidence>
<name>A0A9W6R6M9_9PSEU</name>
<evidence type="ECO:0000259" key="1">
    <source>
        <dbReference type="Pfam" id="PF01814"/>
    </source>
</evidence>
<accession>A0A9W6R6M9</accession>
<dbReference type="RefSeq" id="WP_285489372.1">
    <property type="nucleotide sequence ID" value="NZ_BSTI01000020.1"/>
</dbReference>
<dbReference type="CDD" id="cd12108">
    <property type="entry name" value="Hr-like"/>
    <property type="match status" value="1"/>
</dbReference>
<comment type="caution">
    <text evidence="2">The sequence shown here is derived from an EMBL/GenBank/DDBJ whole genome shotgun (WGS) entry which is preliminary data.</text>
</comment>
<organism evidence="2 3">
    <name type="scientific">Amycolatopsis taiwanensis</name>
    <dbReference type="NCBI Taxonomy" id="342230"/>
    <lineage>
        <taxon>Bacteria</taxon>
        <taxon>Bacillati</taxon>
        <taxon>Actinomycetota</taxon>
        <taxon>Actinomycetes</taxon>
        <taxon>Pseudonocardiales</taxon>
        <taxon>Pseudonocardiaceae</taxon>
        <taxon>Amycolatopsis</taxon>
    </lineage>
</organism>
<dbReference type="AlphaFoldDB" id="A0A9W6R6M9"/>
<dbReference type="InterPro" id="IPR053206">
    <property type="entry name" value="Dimeric_xanthone_biosynth"/>
</dbReference>
<dbReference type="PANTHER" id="PTHR38048">
    <property type="entry name" value="EXPRESSED PROTEIN"/>
    <property type="match status" value="1"/>
</dbReference>
<feature type="domain" description="Hemerythrin-like" evidence="1">
    <location>
        <begin position="26"/>
        <end position="150"/>
    </location>
</feature>
<dbReference type="PANTHER" id="PTHR38048:SF1">
    <property type="entry name" value="HEMERYTHRIN-LIKE DOMAIN-CONTAINING PROTEIN"/>
    <property type="match status" value="1"/>
</dbReference>
<dbReference type="Proteomes" id="UP001165136">
    <property type="component" value="Unassembled WGS sequence"/>
</dbReference>
<dbReference type="Pfam" id="PF01814">
    <property type="entry name" value="Hemerythrin"/>
    <property type="match status" value="1"/>
</dbReference>
<protein>
    <recommendedName>
        <fullName evidence="1">Hemerythrin-like domain-containing protein</fullName>
    </recommendedName>
</protein>
<dbReference type="Gene3D" id="1.20.120.520">
    <property type="entry name" value="nmb1532 protein domain like"/>
    <property type="match status" value="1"/>
</dbReference>
<sequence length="175" mass="19637">MSNTPEPYGRSFDQPLADRARALGRELVRVHQWLRSELARIRDEIATDNHVDADQLMPLQAHCVAFCEALTRHHTSEDTVTFPALAAQLPELTPVLEQLSHDHQLVEGILRRLRELLTTVTASTIEAVRGEIDGLSAIMESHFRWEERKLTDVLDALVTEQAVDDLFGLAPPTDG</sequence>
<keyword evidence="3" id="KW-1185">Reference proteome</keyword>
<evidence type="ECO:0000313" key="2">
    <source>
        <dbReference type="EMBL" id="GLY70049.1"/>
    </source>
</evidence>